<keyword evidence="4 7" id="KW-0378">Hydrolase</keyword>
<evidence type="ECO:0000256" key="8">
    <source>
        <dbReference type="RuleBase" id="RU003355"/>
    </source>
</evidence>
<dbReference type="Pfam" id="PF06280">
    <property type="entry name" value="fn3_5"/>
    <property type="match status" value="1"/>
</dbReference>
<dbReference type="PROSITE" id="PS00136">
    <property type="entry name" value="SUBTILASE_ASP"/>
    <property type="match status" value="2"/>
</dbReference>
<feature type="chain" id="PRO_5042963436" description="Peptidase S8/S53 domain-containing protein" evidence="10">
    <location>
        <begin position="24"/>
        <end position="1390"/>
    </location>
</feature>
<dbReference type="InterPro" id="IPR015500">
    <property type="entry name" value="Peptidase_S8_subtilisin-rel"/>
</dbReference>
<proteinExistence type="inferred from homology"/>
<dbReference type="GO" id="GO:0016020">
    <property type="term" value="C:membrane"/>
    <property type="evidence" value="ECO:0007669"/>
    <property type="project" value="InterPro"/>
</dbReference>
<evidence type="ECO:0000256" key="9">
    <source>
        <dbReference type="SAM" id="MobiDB-lite"/>
    </source>
</evidence>
<sequence length="1390" mass="148784">MRRSSCYLVFIFVFALHTSLTSASSPCRSSSPGPFSSATSICASPPRHFFVEFQQQDEQPPRSVWDAGERVQRRDQLHSDFHSYLATRNISYQQRYSFANPGLILGASLELDDPGDVAVLREFPGAKKVRRVGFYRSPGSFDQQSTDPLSENDASSSPSSSEPLATLVNSTLAGLQAILSGASSQSASIGGILQMIGADLLHAQGHFGRGQTIAVIDTGIDYTHHALNGGQPDGTPCFGEGCPVLKGYSFANDAGKLVNSSNPFANCLNGWHGTATAGLLIASAPDRNFTGVVPEAQVAAYRIFGCTPSDTPDDVIMSAMQKAYEDGADIISMSVGRTASWQDQSPVSLLATRLSDLGVHMVISGGNLGRFGGFQAEAPENTPRVYSVGSVQPDFVAGYTAAIKSSEADKEVVYFAPNPIAYNETAVFPIYATSHDLDPLADACAALPSSTPNLTLSAVLIAQSSQRNSAMAAGGKIILSYGRSDSSFLSASDGSGRGIQMVALTHDAGVVIKELVQKGDRVSIDFSRPRAVELRNEHYGGRASNFSQVGPAWDLHFSTFLTAPGGNSFSTWPVNLGSYGMSDGTSFSTPLVAGAVALYRSIKGKAESPDELRRVFTSTAVPVLSPAGDDVLDTVARSGGGMISVHNAIHSTTRVSIDHIALNDSRHFAGPQQVTITNIGNATQTFKMEHQPAGTVRMLDGSPSFVFRKGFLVPVQDQQATVRFTPARFSLGPGEQGTVSVDVRAPASSQKDLPVYSGFAIARSDQPHGSVSVPYMGVAADMSAYPIFSTTQPPGLYDGNGTRVEQDGRVFSLAAKGDAPSVRFWLLLGTQYSDAYLVRANTSYVPTLPTFPGRPDAGPCTTSHRRPLAPDDVILTIQRDHFYDRSLNDPQIQNYGTIDVTVNMTDSSGNAHIVRDGEYRILVRMLKIFGDPGQESSFQSYLSPSFRSSDTSRRRPGPAALEIADSVGSATFFVEFERPEDVSPRDQERKESHDKLHLQLHDYLTAVHKIPYRHRFSFTNPKLVLGMSLELQDPSHIQALHAFPHTKKVHRVRSHYNPNAGSDRLSRRSLSASELLPFTPSRSCQRNPAGGLLAKPADQPMFLAEMDTTGALRMISADKLHDKGHFGHGQNIAIIDSGIDYTHHALNGGKPDGTPCFGDGCPIFTGYSFRNDAGDMVNSSDPFADCLNGWHGTATAGLLIASAPDRNFTGITPQASIAAYRAFGCHFRDTPDDLIMSAMQKAYEDGAEIISMSLGRTASWQDQSPASALATRLADLGVHMVISGGNLGHFGGFQAESPSNTPRVYSVGSVQSAVVPGYTATIKGDGLHREIVYLAANPVRLNETSSFPIFATTAQLNPDADACDSLPASTPNLTHSAVLIAQCAVSVKFC</sequence>
<reference evidence="13" key="1">
    <citation type="journal article" date="2023" name="PhytoFront">
        <title>Draft Genome Resources of Seven Strains of Tilletia horrida, Causal Agent of Kernel Smut of Rice.</title>
        <authorList>
            <person name="Khanal S."/>
            <person name="Antony Babu S."/>
            <person name="Zhou X.G."/>
        </authorList>
    </citation>
    <scope>NUCLEOTIDE SEQUENCE</scope>
    <source>
        <strain evidence="13">TX3</strain>
    </source>
</reference>
<evidence type="ECO:0000313" key="13">
    <source>
        <dbReference type="EMBL" id="KAK0526152.1"/>
    </source>
</evidence>
<comment type="caution">
    <text evidence="13">The sequence shown here is derived from an EMBL/GenBank/DDBJ whole genome shotgun (WGS) entry which is preliminary data.</text>
</comment>
<dbReference type="PANTHER" id="PTHR43806:SF66">
    <property type="entry name" value="SERIN ENDOPEPTIDASE"/>
    <property type="match status" value="1"/>
</dbReference>
<keyword evidence="3 10" id="KW-0732">Signal</keyword>
<evidence type="ECO:0000256" key="2">
    <source>
        <dbReference type="ARBA" id="ARBA00022670"/>
    </source>
</evidence>
<organism evidence="13 14">
    <name type="scientific">Tilletia horrida</name>
    <dbReference type="NCBI Taxonomy" id="155126"/>
    <lineage>
        <taxon>Eukaryota</taxon>
        <taxon>Fungi</taxon>
        <taxon>Dikarya</taxon>
        <taxon>Basidiomycota</taxon>
        <taxon>Ustilaginomycotina</taxon>
        <taxon>Exobasidiomycetes</taxon>
        <taxon>Tilletiales</taxon>
        <taxon>Tilletiaceae</taxon>
        <taxon>Tilletia</taxon>
    </lineage>
</organism>
<evidence type="ECO:0000256" key="5">
    <source>
        <dbReference type="ARBA" id="ARBA00022825"/>
    </source>
</evidence>
<dbReference type="InterPro" id="IPR023828">
    <property type="entry name" value="Peptidase_S8_Ser-AS"/>
</dbReference>
<feature type="domain" description="Peptidase S8/S53" evidence="11">
    <location>
        <begin position="208"/>
        <end position="625"/>
    </location>
</feature>
<keyword evidence="5 7" id="KW-0720">Serine protease</keyword>
<evidence type="ECO:0000256" key="3">
    <source>
        <dbReference type="ARBA" id="ARBA00022729"/>
    </source>
</evidence>
<feature type="compositionally biased region" description="Polar residues" evidence="9">
    <location>
        <begin position="140"/>
        <end position="154"/>
    </location>
</feature>
<evidence type="ECO:0000259" key="12">
    <source>
        <dbReference type="Pfam" id="PF06280"/>
    </source>
</evidence>
<dbReference type="GO" id="GO:0006508">
    <property type="term" value="P:proteolysis"/>
    <property type="evidence" value="ECO:0007669"/>
    <property type="project" value="UniProtKB-KW"/>
</dbReference>
<dbReference type="PANTHER" id="PTHR43806">
    <property type="entry name" value="PEPTIDASE S8"/>
    <property type="match status" value="1"/>
</dbReference>
<evidence type="ECO:0000259" key="11">
    <source>
        <dbReference type="Pfam" id="PF00082"/>
    </source>
</evidence>
<evidence type="ECO:0000256" key="1">
    <source>
        <dbReference type="ARBA" id="ARBA00011073"/>
    </source>
</evidence>
<feature type="region of interest" description="Disordered" evidence="9">
    <location>
        <begin position="935"/>
        <end position="957"/>
    </location>
</feature>
<dbReference type="Gene3D" id="3.40.50.200">
    <property type="entry name" value="Peptidase S8/S53 domain"/>
    <property type="match status" value="3"/>
</dbReference>
<dbReference type="GO" id="GO:0005615">
    <property type="term" value="C:extracellular space"/>
    <property type="evidence" value="ECO:0007669"/>
    <property type="project" value="TreeGrafter"/>
</dbReference>
<evidence type="ECO:0000256" key="4">
    <source>
        <dbReference type="ARBA" id="ARBA00022801"/>
    </source>
</evidence>
<feature type="active site" description="Charge relay system" evidence="6 7">
    <location>
        <position position="272"/>
    </location>
</feature>
<feature type="region of interest" description="Disordered" evidence="9">
    <location>
        <begin position="137"/>
        <end position="163"/>
    </location>
</feature>
<dbReference type="EMBL" id="JAPDMQ010000365">
    <property type="protein sequence ID" value="KAK0526152.1"/>
    <property type="molecule type" value="Genomic_DNA"/>
</dbReference>
<dbReference type="SUPFAM" id="SSF52743">
    <property type="entry name" value="Subtilisin-like"/>
    <property type="match status" value="2"/>
</dbReference>
<keyword evidence="2 7" id="KW-0645">Protease</keyword>
<evidence type="ECO:0000256" key="7">
    <source>
        <dbReference type="PROSITE-ProRule" id="PRU01240"/>
    </source>
</evidence>
<dbReference type="PROSITE" id="PS00138">
    <property type="entry name" value="SUBTILASE_SER"/>
    <property type="match status" value="1"/>
</dbReference>
<accession>A0AAN6JPH9</accession>
<comment type="caution">
    <text evidence="7">Lacks conserved residue(s) required for the propagation of feature annotation.</text>
</comment>
<dbReference type="Proteomes" id="UP001176521">
    <property type="component" value="Unassembled WGS sequence"/>
</dbReference>
<dbReference type="PROSITE" id="PS51892">
    <property type="entry name" value="SUBTILASE"/>
    <property type="match status" value="2"/>
</dbReference>
<evidence type="ECO:0000313" key="14">
    <source>
        <dbReference type="Proteomes" id="UP001176521"/>
    </source>
</evidence>
<dbReference type="InterPro" id="IPR000209">
    <property type="entry name" value="Peptidase_S8/S53_dom"/>
</dbReference>
<dbReference type="InterPro" id="IPR050131">
    <property type="entry name" value="Peptidase_S8_subtilisin-like"/>
</dbReference>
<dbReference type="Pfam" id="PF00082">
    <property type="entry name" value="Peptidase_S8"/>
    <property type="match status" value="2"/>
</dbReference>
<feature type="domain" description="Peptidase S8/S53" evidence="11">
    <location>
        <begin position="1127"/>
        <end position="1312"/>
    </location>
</feature>
<feature type="domain" description="C5a peptidase/Subtilisin-like protease SBT2-like Fn3-like" evidence="12">
    <location>
        <begin position="660"/>
        <end position="776"/>
    </location>
</feature>
<comment type="similarity">
    <text evidence="1 7 8">Belongs to the peptidase S8 family.</text>
</comment>
<dbReference type="InterPro" id="IPR023827">
    <property type="entry name" value="Peptidase_S8_Asp-AS"/>
</dbReference>
<evidence type="ECO:0000256" key="6">
    <source>
        <dbReference type="PIRSR" id="PIRSR615500-1"/>
    </source>
</evidence>
<protein>
    <recommendedName>
        <fullName evidence="15">Peptidase S8/S53 domain-containing protein</fullName>
    </recommendedName>
</protein>
<evidence type="ECO:0008006" key="15">
    <source>
        <dbReference type="Google" id="ProtNLM"/>
    </source>
</evidence>
<keyword evidence="14" id="KW-1185">Reference proteome</keyword>
<dbReference type="GO" id="GO:0004252">
    <property type="term" value="F:serine-type endopeptidase activity"/>
    <property type="evidence" value="ECO:0007669"/>
    <property type="project" value="UniProtKB-UniRule"/>
</dbReference>
<feature type="compositionally biased region" description="Polar residues" evidence="9">
    <location>
        <begin position="935"/>
        <end position="949"/>
    </location>
</feature>
<dbReference type="PRINTS" id="PR00723">
    <property type="entry name" value="SUBTILISIN"/>
</dbReference>
<dbReference type="InterPro" id="IPR036852">
    <property type="entry name" value="Peptidase_S8/S53_dom_sf"/>
</dbReference>
<feature type="signal peptide" evidence="10">
    <location>
        <begin position="1"/>
        <end position="23"/>
    </location>
</feature>
<dbReference type="InterPro" id="IPR010435">
    <property type="entry name" value="C5a/SBT2-like_Fn3"/>
</dbReference>
<feature type="active site" description="Charge relay system" evidence="6 7">
    <location>
        <position position="586"/>
    </location>
</feature>
<name>A0AAN6JPH9_9BASI</name>
<evidence type="ECO:0000256" key="10">
    <source>
        <dbReference type="SAM" id="SignalP"/>
    </source>
</evidence>
<feature type="active site" description="Charge relay system" evidence="6 7">
    <location>
        <position position="217"/>
    </location>
</feature>
<gene>
    <name evidence="13" type="ORF">OC842_005278</name>
</gene>